<reference evidence="1 2" key="1">
    <citation type="submission" date="2016-04" db="EMBL/GenBank/DDBJ databases">
        <title>Genome analyses suggest a sexual origin of heterokaryosis in a supposedly ancient asexual fungus.</title>
        <authorList>
            <person name="Ropars J."/>
            <person name="Sedzielewska K."/>
            <person name="Noel J."/>
            <person name="Charron P."/>
            <person name="Farinelli L."/>
            <person name="Marton T."/>
            <person name="Kruger M."/>
            <person name="Pelin A."/>
            <person name="Brachmann A."/>
            <person name="Corradi N."/>
        </authorList>
    </citation>
    <scope>NUCLEOTIDE SEQUENCE [LARGE SCALE GENOMIC DNA]</scope>
    <source>
        <strain evidence="1 2">A5</strain>
    </source>
</reference>
<dbReference type="AlphaFoldDB" id="A0A2N0PQL6"/>
<comment type="caution">
    <text evidence="1">The sequence shown here is derived from an EMBL/GenBank/DDBJ whole genome shotgun (WGS) entry which is preliminary data.</text>
</comment>
<dbReference type="EMBL" id="LLXJ01000485">
    <property type="protein sequence ID" value="PKC09127.1"/>
    <property type="molecule type" value="Genomic_DNA"/>
</dbReference>
<name>A0A2N0PQL6_9GLOM</name>
<proteinExistence type="predicted"/>
<feature type="non-terminal residue" evidence="1">
    <location>
        <position position="1"/>
    </location>
</feature>
<sequence>GWKNTSDSFLFSFADWKNISNDTTKLSYINSGKNFAIYCNNNYGPQMGDLICPNSNNWTYGGSLSYYPNSGIPNNITIENYEVFQVIKK</sequence>
<reference evidence="1 2" key="2">
    <citation type="submission" date="2017-09" db="EMBL/GenBank/DDBJ databases">
        <title>Extensive intraspecific genome diversity in a model arbuscular mycorrhizal fungus.</title>
        <authorList>
            <person name="Chen E.C."/>
            <person name="Morin E."/>
            <person name="Beaudet D."/>
            <person name="Noel J."/>
            <person name="Ndikumana S."/>
            <person name="Charron P."/>
            <person name="St-Onge C."/>
            <person name="Giorgi J."/>
            <person name="Grigoriev I.V."/>
            <person name="Roux C."/>
            <person name="Martin F.M."/>
            <person name="Corradi N."/>
        </authorList>
    </citation>
    <scope>NUCLEOTIDE SEQUENCE [LARGE SCALE GENOMIC DNA]</scope>
    <source>
        <strain evidence="1 2">A5</strain>
    </source>
</reference>
<evidence type="ECO:0000313" key="2">
    <source>
        <dbReference type="Proteomes" id="UP000232722"/>
    </source>
</evidence>
<organism evidence="1 2">
    <name type="scientific">Rhizophagus irregularis</name>
    <dbReference type="NCBI Taxonomy" id="588596"/>
    <lineage>
        <taxon>Eukaryota</taxon>
        <taxon>Fungi</taxon>
        <taxon>Fungi incertae sedis</taxon>
        <taxon>Mucoromycota</taxon>
        <taxon>Glomeromycotina</taxon>
        <taxon>Glomeromycetes</taxon>
        <taxon>Glomerales</taxon>
        <taxon>Glomeraceae</taxon>
        <taxon>Rhizophagus</taxon>
    </lineage>
</organism>
<evidence type="ECO:0000313" key="1">
    <source>
        <dbReference type="EMBL" id="PKC09127.1"/>
    </source>
</evidence>
<accession>A0A2N0PQL6</accession>
<evidence type="ECO:0008006" key="3">
    <source>
        <dbReference type="Google" id="ProtNLM"/>
    </source>
</evidence>
<protein>
    <recommendedName>
        <fullName evidence="3">TLDc domain-containing protein</fullName>
    </recommendedName>
</protein>
<dbReference type="Proteomes" id="UP000232722">
    <property type="component" value="Unassembled WGS sequence"/>
</dbReference>
<gene>
    <name evidence="1" type="ORF">RhiirA5_416049</name>
</gene>